<keyword evidence="1" id="KW-0732">Signal</keyword>
<evidence type="ECO:0000313" key="3">
    <source>
        <dbReference type="Proteomes" id="UP000694005"/>
    </source>
</evidence>
<gene>
    <name evidence="2" type="ORF">BRAPAZ1V2_A04P20380.2</name>
</gene>
<sequence>CIRRSVVGCFCILGIIVWDMRMAPKENAKLLAETNTKLRLAGLAGSSLKSMRKAHIENQKAQKLEEVPNSGRALLLID</sequence>
<proteinExistence type="predicted"/>
<feature type="signal peptide" evidence="1">
    <location>
        <begin position="1"/>
        <end position="22"/>
    </location>
</feature>
<reference evidence="2 3" key="1">
    <citation type="submission" date="2021-07" db="EMBL/GenBank/DDBJ databases">
        <authorList>
            <consortium name="Genoscope - CEA"/>
            <person name="William W."/>
        </authorList>
    </citation>
    <scope>NUCLEOTIDE SEQUENCE [LARGE SCALE GENOMIC DNA]</scope>
</reference>
<dbReference type="Gramene" id="A04p20380.2_BraZ1">
    <property type="protein sequence ID" value="A04p20380.2_BraZ1.CDS"/>
    <property type="gene ID" value="A04g20380.2_BraZ1"/>
</dbReference>
<feature type="chain" id="PRO_5034779992" evidence="1">
    <location>
        <begin position="23"/>
        <end position="78"/>
    </location>
</feature>
<evidence type="ECO:0000256" key="1">
    <source>
        <dbReference type="SAM" id="SignalP"/>
    </source>
</evidence>
<organism evidence="2 3">
    <name type="scientific">Brassica campestris</name>
    <name type="common">Field mustard</name>
    <dbReference type="NCBI Taxonomy" id="3711"/>
    <lineage>
        <taxon>Eukaryota</taxon>
        <taxon>Viridiplantae</taxon>
        <taxon>Streptophyta</taxon>
        <taxon>Embryophyta</taxon>
        <taxon>Tracheophyta</taxon>
        <taxon>Spermatophyta</taxon>
        <taxon>Magnoliopsida</taxon>
        <taxon>eudicotyledons</taxon>
        <taxon>Gunneridae</taxon>
        <taxon>Pentapetalae</taxon>
        <taxon>rosids</taxon>
        <taxon>malvids</taxon>
        <taxon>Brassicales</taxon>
        <taxon>Brassicaceae</taxon>
        <taxon>Brassiceae</taxon>
        <taxon>Brassica</taxon>
    </lineage>
</organism>
<accession>A0A8D9MEB1</accession>
<dbReference type="Proteomes" id="UP000694005">
    <property type="component" value="Chromosome A04"/>
</dbReference>
<dbReference type="AlphaFoldDB" id="A0A8D9MEB1"/>
<dbReference type="EMBL" id="LS974620">
    <property type="protein sequence ID" value="CAG7907137.1"/>
    <property type="molecule type" value="Genomic_DNA"/>
</dbReference>
<protein>
    <submittedName>
        <fullName evidence="2">Uncharacterized protein</fullName>
    </submittedName>
</protein>
<feature type="non-terminal residue" evidence="2">
    <location>
        <position position="1"/>
    </location>
</feature>
<evidence type="ECO:0000313" key="2">
    <source>
        <dbReference type="EMBL" id="CAG7907137.1"/>
    </source>
</evidence>
<name>A0A8D9MEB1_BRACM</name>